<dbReference type="InterPro" id="IPR006464">
    <property type="entry name" value="AcTrfase_RimI/Ard1"/>
</dbReference>
<evidence type="ECO:0000256" key="1">
    <source>
        <dbReference type="ARBA" id="ARBA00022679"/>
    </source>
</evidence>
<dbReference type="Proteomes" id="UP000050301">
    <property type="component" value="Unassembled WGS sequence"/>
</dbReference>
<reference evidence="4 5" key="1">
    <citation type="submission" date="2015-09" db="EMBL/GenBank/DDBJ databases">
        <title>Heavy metals and arsenic resistance mechanisms in polyextremophilic archaea of the family Ferroplasmaceae.</title>
        <authorList>
            <person name="Bulaev A.G."/>
            <person name="Kanygina A.V."/>
        </authorList>
    </citation>
    <scope>NUCLEOTIDE SEQUENCE [LARGE SCALE GENOMIC DNA]</scope>
    <source>
        <strain evidence="4 5">BH2</strain>
    </source>
</reference>
<dbReference type="NCBIfam" id="TIGR01575">
    <property type="entry name" value="rimI"/>
    <property type="match status" value="1"/>
</dbReference>
<dbReference type="CDD" id="cd04301">
    <property type="entry name" value="NAT_SF"/>
    <property type="match status" value="1"/>
</dbReference>
<dbReference type="InterPro" id="IPR000182">
    <property type="entry name" value="GNAT_dom"/>
</dbReference>
<dbReference type="GO" id="GO:0008080">
    <property type="term" value="F:N-acetyltransferase activity"/>
    <property type="evidence" value="ECO:0007669"/>
    <property type="project" value="InterPro"/>
</dbReference>
<evidence type="ECO:0000256" key="2">
    <source>
        <dbReference type="ARBA" id="ARBA00023315"/>
    </source>
</evidence>
<dbReference type="Gene3D" id="3.40.630.30">
    <property type="match status" value="1"/>
</dbReference>
<evidence type="ECO:0000259" key="3">
    <source>
        <dbReference type="PROSITE" id="PS51186"/>
    </source>
</evidence>
<name>A0A0Q0RLV9_9ARCH</name>
<organism evidence="4 5">
    <name type="scientific">Acidiplasma cupricumulans</name>
    <dbReference type="NCBI Taxonomy" id="312540"/>
    <lineage>
        <taxon>Archaea</taxon>
        <taxon>Methanobacteriati</taxon>
        <taxon>Thermoplasmatota</taxon>
        <taxon>Thermoplasmata</taxon>
        <taxon>Thermoplasmatales</taxon>
        <taxon>Ferroplasmaceae</taxon>
        <taxon>Acidiplasma</taxon>
    </lineage>
</organism>
<evidence type="ECO:0000313" key="4">
    <source>
        <dbReference type="EMBL" id="KQB36699.1"/>
    </source>
</evidence>
<dbReference type="SUPFAM" id="SSF55729">
    <property type="entry name" value="Acyl-CoA N-acyltransferases (Nat)"/>
    <property type="match status" value="1"/>
</dbReference>
<gene>
    <name evidence="4" type="ORF">AOG55_00250</name>
</gene>
<dbReference type="Pfam" id="PF00583">
    <property type="entry name" value="Acetyltransf_1"/>
    <property type="match status" value="1"/>
</dbReference>
<keyword evidence="1" id="KW-0808">Transferase</keyword>
<dbReference type="InParanoid" id="A0A0Q0RLV9"/>
<dbReference type="RefSeq" id="WP_054964366.1">
    <property type="nucleotide sequence ID" value="NZ_LKBH01000013.1"/>
</dbReference>
<dbReference type="InterPro" id="IPR051556">
    <property type="entry name" value="N-term/lysine_N-AcTrnsfr"/>
</dbReference>
<dbReference type="PANTHER" id="PTHR42919:SF8">
    <property type="entry name" value="N-ALPHA-ACETYLTRANSFERASE 50"/>
    <property type="match status" value="1"/>
</dbReference>
<dbReference type="EMBL" id="LKBH01000013">
    <property type="protein sequence ID" value="KQB36699.1"/>
    <property type="molecule type" value="Genomic_DNA"/>
</dbReference>
<accession>A0A0Q0RLV9</accession>
<dbReference type="AlphaFoldDB" id="A0A0Q0RLV9"/>
<sequence length="149" mass="17230">MEIRPFNSDDLKGIYEIEHSAFDVGPYNIDEIIEMVFSKDAFTLVATDSDEYIGYVTAVPLNEYEVDIESIAVIPKYQGRHLGDSLLDSIEEIIKKKGYKKSVLEVREKNYVAINFYLKHGYVKSEFLKNYYCIPYKGSKNAFRMVKSL</sequence>
<protein>
    <recommendedName>
        <fullName evidence="3">N-acetyltransferase domain-containing protein</fullName>
    </recommendedName>
</protein>
<keyword evidence="5" id="KW-1185">Reference proteome</keyword>
<dbReference type="PANTHER" id="PTHR42919">
    <property type="entry name" value="N-ALPHA-ACETYLTRANSFERASE"/>
    <property type="match status" value="1"/>
</dbReference>
<proteinExistence type="predicted"/>
<dbReference type="PROSITE" id="PS51186">
    <property type="entry name" value="GNAT"/>
    <property type="match status" value="1"/>
</dbReference>
<evidence type="ECO:0000313" key="5">
    <source>
        <dbReference type="Proteomes" id="UP000050301"/>
    </source>
</evidence>
<feature type="domain" description="N-acetyltransferase" evidence="3">
    <location>
        <begin position="1"/>
        <end position="149"/>
    </location>
</feature>
<keyword evidence="2" id="KW-0012">Acyltransferase</keyword>
<comment type="caution">
    <text evidence="4">The sequence shown here is derived from an EMBL/GenBank/DDBJ whole genome shotgun (WGS) entry which is preliminary data.</text>
</comment>
<dbReference type="InterPro" id="IPR016181">
    <property type="entry name" value="Acyl_CoA_acyltransferase"/>
</dbReference>